<dbReference type="InterPro" id="IPR050909">
    <property type="entry name" value="Bact_Autotransporter_VF"/>
</dbReference>
<evidence type="ECO:0000313" key="4">
    <source>
        <dbReference type="Proteomes" id="UP000270411"/>
    </source>
</evidence>
<protein>
    <submittedName>
        <fullName evidence="3">Autotransporter outer membrane beta-barrel domain-containing protein</fullName>
    </submittedName>
</protein>
<proteinExistence type="predicted"/>
<dbReference type="GO" id="GO:0019867">
    <property type="term" value="C:outer membrane"/>
    <property type="evidence" value="ECO:0007669"/>
    <property type="project" value="InterPro"/>
</dbReference>
<dbReference type="SUPFAM" id="SSF103515">
    <property type="entry name" value="Autotransporter"/>
    <property type="match status" value="1"/>
</dbReference>
<evidence type="ECO:0000313" key="3">
    <source>
        <dbReference type="EMBL" id="AZG15960.1"/>
    </source>
</evidence>
<gene>
    <name evidence="3" type="ORF">EHF44_21265</name>
</gene>
<dbReference type="InterPro" id="IPR006315">
    <property type="entry name" value="OM_autotransptr_brl_dom"/>
</dbReference>
<feature type="domain" description="Autotransporter" evidence="2">
    <location>
        <begin position="996"/>
        <end position="1272"/>
    </location>
</feature>
<dbReference type="InterPro" id="IPR011050">
    <property type="entry name" value="Pectin_lyase_fold/virulence"/>
</dbReference>
<organism evidence="3 4">
    <name type="scientific">Cupriavidus pauculus</name>
    <dbReference type="NCBI Taxonomy" id="82633"/>
    <lineage>
        <taxon>Bacteria</taxon>
        <taxon>Pseudomonadati</taxon>
        <taxon>Pseudomonadota</taxon>
        <taxon>Betaproteobacteria</taxon>
        <taxon>Burkholderiales</taxon>
        <taxon>Burkholderiaceae</taxon>
        <taxon>Cupriavidus</taxon>
    </lineage>
</organism>
<dbReference type="OrthoDB" id="8613300at2"/>
<dbReference type="NCBIfam" id="TIGR01414">
    <property type="entry name" value="autotrans_barl"/>
    <property type="match status" value="1"/>
</dbReference>
<dbReference type="Gene3D" id="2.40.128.130">
    <property type="entry name" value="Autotransporter beta-domain"/>
    <property type="match status" value="1"/>
</dbReference>
<dbReference type="InterPro" id="IPR005546">
    <property type="entry name" value="Autotransporte_beta"/>
</dbReference>
<dbReference type="SMART" id="SM00869">
    <property type="entry name" value="Autotransporter"/>
    <property type="match status" value="1"/>
</dbReference>
<dbReference type="SUPFAM" id="SSF51126">
    <property type="entry name" value="Pectin lyase-like"/>
    <property type="match status" value="1"/>
</dbReference>
<evidence type="ECO:0000259" key="2">
    <source>
        <dbReference type="PROSITE" id="PS51208"/>
    </source>
</evidence>
<dbReference type="Gene3D" id="2.160.20.20">
    <property type="match status" value="1"/>
</dbReference>
<dbReference type="RefSeq" id="WP_124685691.1">
    <property type="nucleotide sequence ID" value="NZ_CP033970.1"/>
</dbReference>
<dbReference type="Pfam" id="PF03797">
    <property type="entry name" value="Autotransporter"/>
    <property type="match status" value="1"/>
</dbReference>
<dbReference type="PROSITE" id="PS51208">
    <property type="entry name" value="AUTOTRANSPORTER"/>
    <property type="match status" value="1"/>
</dbReference>
<dbReference type="Proteomes" id="UP000270411">
    <property type="component" value="Chromosome 2"/>
</dbReference>
<accession>A0A3G8H780</accession>
<dbReference type="KEGG" id="cpau:EHF44_21265"/>
<feature type="region of interest" description="Disordered" evidence="1">
    <location>
        <begin position="1"/>
        <end position="24"/>
    </location>
</feature>
<dbReference type="EMBL" id="CP033970">
    <property type="protein sequence ID" value="AZG15960.1"/>
    <property type="molecule type" value="Genomic_DNA"/>
</dbReference>
<dbReference type="PANTHER" id="PTHR12338">
    <property type="entry name" value="AUTOTRANSPORTER"/>
    <property type="match status" value="1"/>
</dbReference>
<dbReference type="InterPro" id="IPR043990">
    <property type="entry name" value="AC_1"/>
</dbReference>
<dbReference type="Pfam" id="PF18883">
    <property type="entry name" value="AC_1"/>
    <property type="match status" value="1"/>
</dbReference>
<dbReference type="InterPro" id="IPR036709">
    <property type="entry name" value="Autotransporte_beta_dom_sf"/>
</dbReference>
<dbReference type="InterPro" id="IPR012332">
    <property type="entry name" value="Autotransporter_pectin_lyase_C"/>
</dbReference>
<dbReference type="PANTHER" id="PTHR12338:SF5">
    <property type="entry name" value="ANTIGEN 43-RELATED"/>
    <property type="match status" value="1"/>
</dbReference>
<reference evidence="4" key="1">
    <citation type="submission" date="2018-11" db="EMBL/GenBank/DDBJ databases">
        <title>FDA dAtabase for Regulatory Grade micrObial Sequences (FDA-ARGOS): Supporting development and validation of Infectious Disease Dx tests.</title>
        <authorList>
            <person name="Goldberg B."/>
            <person name="Campos J."/>
            <person name="Tallon L."/>
            <person name="Sadzewicz L."/>
            <person name="Zhao X."/>
            <person name="Vavikolanu K."/>
            <person name="Mehta A."/>
            <person name="Aluvathingal J."/>
            <person name="Nadendla S."/>
            <person name="Geyer C."/>
            <person name="Nandy P."/>
            <person name="Yan Y."/>
            <person name="Sichtig H."/>
        </authorList>
    </citation>
    <scope>NUCLEOTIDE SEQUENCE [LARGE SCALE GENOMIC DNA]</scope>
    <source>
        <strain evidence="4">FDAARGOS_614</strain>
    </source>
</reference>
<evidence type="ECO:0000256" key="1">
    <source>
        <dbReference type="SAM" id="MobiDB-lite"/>
    </source>
</evidence>
<name>A0A3G8H780_9BURK</name>
<dbReference type="AlphaFoldDB" id="A0A3G8H780"/>
<sequence length="1273" mass="127413">MGLAASASYPPFRNDGPEPDAPTPRVTLGAAALVALSVHATPAAAQATARCGSDISGSFPTGVLCQPAIGTAAVLGTLPGATFGGSTASSLRAFGRQASASVTVDGATITNSATVSNAHGVQAQVTGAPGDATVTFSGGATGITLTGATALDGANALNNTGGAASISVTAGTALQITNLVNGNDHDGLDANNTGGGNASIVHNGTGQISVVGGNGVHGRAVGAGTISATVGSGVSIIVDNTNGVADPADPGLEAGKANHAGIWARTVGSGAITIDNGASIRSIDENAFGILGWGGTGAVSIRNTGAITTDGTAGSALRAAATTSGDITIVNRGALTTTGIQGHGIYVSGGATDGNIAVENHGTLTVGSPANAGDAEGSRAIYVIARGASNAQVTGSGDIAVRGAPTSGRGYGIIMSAVNGTSTVDYSGNITVVGNGAGAIRAHSNTNATTVDYHGGKLETFNANANGIYATNDSATAPVTVRASGTIVTHADNGGGDGSGGGSFGLQATTLGGPVSIDFQGGQIDVNGSGAGIVAGSGFSGGTGAGSVTVRNAGAILARGATQRGMRSFSSTGAQQITNTGSIQTLGVADSQGILAQATAAAAITVANSGGIQTVGNNASGIEATTQGTVDVTSTGPISAGWGTSAGIRVGGAAQAVQNGAGLSALSDVAVAADNGAAGSFVLRNTGAMTGVVTAATSATQIANAGAWNLRRFIDGSGTGVRDTWQVAVANLGTSGANSVDNSGTLSLAPQPVGTAATRSPADAIATFDATGAYLPLGQSANAPVLGGAVQGQLLGVRTFTNSGTIDVAGGGTAVGNVLLITGGQTPGADGGGTFVSNGGALKLNTVLNEGGAASRSDMLVVDATATGPGGPTRIAVNNVGGAGALTNGAGIALVELTNKAPSASDPNAFALNGRAVAGVYEYRLFRGDQAGANRDVWYLRSERSPEPTPNPQALYRPEVAAYLANQRLAGQMFVHSLHDRLGEPQYVEAQGFDRAEDKPRTGWLRAVGNWQGSRSKDGVYKTSTDSFLLHGGLELAKWHLGSETDRAHAGLMASYGNASTDADAAGNAFHARGKVEGWSVGAYGTWYQNDENRLGAYVDTWFQYGWFTNRVEGDLLPSVRYHAQGLALSGEAGYAVPLRDRWVVEPQAQLIYVDYNEDDVTEPNGTRVNGADSSGVITRLGVRTHRTYDRADGRKYQPYLTVNWWYSDTDSNIAFNQIPVGTLYPHNRMELKLGLNADLGKGRTAWANVSGSWGQQNYYQYAARVGFKYTWK</sequence>
<dbReference type="CDD" id="cd01344">
    <property type="entry name" value="PL2_Passenger_AT"/>
    <property type="match status" value="1"/>
</dbReference>